<feature type="coiled-coil region" evidence="8">
    <location>
        <begin position="68"/>
        <end position="102"/>
    </location>
</feature>
<evidence type="ECO:0000256" key="5">
    <source>
        <dbReference type="ARBA" id="ARBA00023125"/>
    </source>
</evidence>
<keyword evidence="7" id="KW-0539">Nucleus</keyword>
<reference evidence="11 12" key="1">
    <citation type="journal article" date="2024" name="IMA Fungus">
        <title>IMA Genome - F19 : A genome assembly and annotation guide to empower mycologists, including annotated draft genome sequences of Ceratocystis pirilliformis, Diaporthe australafricana, Fusarium ophioides, Paecilomyces lecythidis, and Sporothrix stenoceras.</title>
        <authorList>
            <person name="Aylward J."/>
            <person name="Wilson A.M."/>
            <person name="Visagie C.M."/>
            <person name="Spraker J."/>
            <person name="Barnes I."/>
            <person name="Buitendag C."/>
            <person name="Ceriani C."/>
            <person name="Del Mar Angel L."/>
            <person name="du Plessis D."/>
            <person name="Fuchs T."/>
            <person name="Gasser K."/>
            <person name="Kramer D."/>
            <person name="Li W."/>
            <person name="Munsamy K."/>
            <person name="Piso A."/>
            <person name="Price J.L."/>
            <person name="Sonnekus B."/>
            <person name="Thomas C."/>
            <person name="van der Nest A."/>
            <person name="van Dijk A."/>
            <person name="van Heerden A."/>
            <person name="van Vuuren N."/>
            <person name="Yilmaz N."/>
            <person name="Duong T.A."/>
            <person name="van der Merwe N.A."/>
            <person name="Wingfield M.J."/>
            <person name="Wingfield B.D."/>
        </authorList>
    </citation>
    <scope>NUCLEOTIDE SEQUENCE [LARGE SCALE GENOMIC DNA]</scope>
    <source>
        <strain evidence="11 12">CMW 5346</strain>
    </source>
</reference>
<dbReference type="SMART" id="SM00066">
    <property type="entry name" value="GAL4"/>
    <property type="match status" value="1"/>
</dbReference>
<dbReference type="InterPro" id="IPR001138">
    <property type="entry name" value="Zn2Cys6_DnaBD"/>
</dbReference>
<dbReference type="PANTHER" id="PTHR31313:SF81">
    <property type="entry name" value="TY1 ENHANCER ACTIVATOR"/>
    <property type="match status" value="1"/>
</dbReference>
<dbReference type="PROSITE" id="PS50048">
    <property type="entry name" value="ZN2_CY6_FUNGAL_2"/>
    <property type="match status" value="1"/>
</dbReference>
<dbReference type="SUPFAM" id="SSF57701">
    <property type="entry name" value="Zn2/Cys6 DNA-binding domain"/>
    <property type="match status" value="1"/>
</dbReference>
<sequence length="792" mass="85520">MTTISTTDSTATTKRHRQGRSTKQLACTNCRRKKVKCHPGPNGPGTTCDLCHRLQEVCWTPPFDERRRVHTKQLIAQLRSDNAELQAENAQLRAELEDHRRLCRVDGNGGCDHNFQSGSFSSGMSDGSSEVSTSDEAPDEAAEQTTTQRTATAAFTTLASSSSSSVFRRSDNMIMRLCSGQRQLNSDRVGRLRFFGPTSSLHLVESVTSSLLICGSSRGGRDGSNGRRGGGSGGSSGVAIPTWQTDFPPQVQEHLLDLYWTYQHQVLPWYVTAFLRDMRNGDTKYCSSLLVMCILTRAAAISSEPALRALALADDAEAAEDDPPYLVRKCVVMLEHELDAPGITTAQALQLLSEMHCAISHDTKGWMYAGGAGRLAYELGLHRDPDDFDSSGFGTTSTSVAADMTQLDKEVRQVVFWSCFNLDRAWALYLGRPQSIRLEDVDAKRPGEGGAADTEPTGEVRMAAAWCSLLEIVGKICEILNGVHTPRWRLGKEKPNLHVQHLHLVQRLEQWRATLHPSLQYETSQTPAMIILRMQYAAAMILLHRPLAQFGTDLTALPSPAAADAAQSRQICIEDAGRIARCLQEYADGHGSVMTMSWVSLHIVATAATTLIASIAEHRPPGTMSDSDMAAVAPQLDSLRRCLTTLNELEKSHVVARRVRKVIQSTIRLLNMDAVIKTGPGNSSGGGKSSVGISGIGGIGGGMIGNWPMPFAVDSITGFGMGTMTGVGLPWTTSTSSSLAFLSNMGMGGIPATAGLGQHSDGNTAGSFPLGNFLPSSNAPVEFLNSFETCFT</sequence>
<accession>A0ABR3YFR1</accession>
<evidence type="ECO:0000256" key="9">
    <source>
        <dbReference type="SAM" id="MobiDB-lite"/>
    </source>
</evidence>
<dbReference type="EMBL" id="JAWCUI010000144">
    <property type="protein sequence ID" value="KAL1887131.1"/>
    <property type="molecule type" value="Genomic_DNA"/>
</dbReference>
<feature type="region of interest" description="Disordered" evidence="9">
    <location>
        <begin position="116"/>
        <end position="149"/>
    </location>
</feature>
<evidence type="ECO:0000259" key="10">
    <source>
        <dbReference type="PROSITE" id="PS50048"/>
    </source>
</evidence>
<dbReference type="CDD" id="cd12148">
    <property type="entry name" value="fungal_TF_MHR"/>
    <property type="match status" value="1"/>
</dbReference>
<feature type="compositionally biased region" description="Gly residues" evidence="9">
    <location>
        <begin position="226"/>
        <end position="236"/>
    </location>
</feature>
<feature type="region of interest" description="Disordered" evidence="9">
    <location>
        <begin position="1"/>
        <end position="20"/>
    </location>
</feature>
<feature type="compositionally biased region" description="Low complexity" evidence="9">
    <location>
        <begin position="1"/>
        <end position="12"/>
    </location>
</feature>
<feature type="region of interest" description="Disordered" evidence="9">
    <location>
        <begin position="218"/>
        <end position="239"/>
    </location>
</feature>
<dbReference type="PROSITE" id="PS00463">
    <property type="entry name" value="ZN2_CY6_FUNGAL_1"/>
    <property type="match status" value="1"/>
</dbReference>
<comment type="caution">
    <text evidence="11">The sequence shown here is derived from an EMBL/GenBank/DDBJ whole genome shotgun (WGS) entry which is preliminary data.</text>
</comment>
<proteinExistence type="predicted"/>
<evidence type="ECO:0000256" key="1">
    <source>
        <dbReference type="ARBA" id="ARBA00004123"/>
    </source>
</evidence>
<comment type="subcellular location">
    <subcellularLocation>
        <location evidence="1">Nucleus</location>
    </subcellularLocation>
</comment>
<dbReference type="InterPro" id="IPR051615">
    <property type="entry name" value="Transcr_Regulatory_Elem"/>
</dbReference>
<dbReference type="Pfam" id="PF04082">
    <property type="entry name" value="Fungal_trans"/>
    <property type="match status" value="1"/>
</dbReference>
<dbReference type="CDD" id="cd00067">
    <property type="entry name" value="GAL4"/>
    <property type="match status" value="1"/>
</dbReference>
<protein>
    <recommendedName>
        <fullName evidence="10">Zn(2)-C6 fungal-type domain-containing protein</fullName>
    </recommendedName>
</protein>
<name>A0ABR3YFR1_9PEZI</name>
<dbReference type="SMART" id="SM00906">
    <property type="entry name" value="Fungal_trans"/>
    <property type="match status" value="1"/>
</dbReference>
<keyword evidence="4" id="KW-0805">Transcription regulation</keyword>
<keyword evidence="5" id="KW-0238">DNA-binding</keyword>
<dbReference type="InterPro" id="IPR007219">
    <property type="entry name" value="XnlR_reg_dom"/>
</dbReference>
<evidence type="ECO:0000256" key="7">
    <source>
        <dbReference type="ARBA" id="ARBA00023242"/>
    </source>
</evidence>
<evidence type="ECO:0000256" key="2">
    <source>
        <dbReference type="ARBA" id="ARBA00022723"/>
    </source>
</evidence>
<feature type="domain" description="Zn(2)-C6 fungal-type" evidence="10">
    <location>
        <begin position="26"/>
        <end position="58"/>
    </location>
</feature>
<gene>
    <name evidence="11" type="ORF">Sste5346_010420</name>
</gene>
<keyword evidence="2" id="KW-0479">Metal-binding</keyword>
<keyword evidence="6" id="KW-0804">Transcription</keyword>
<evidence type="ECO:0000256" key="3">
    <source>
        <dbReference type="ARBA" id="ARBA00022833"/>
    </source>
</evidence>
<evidence type="ECO:0000256" key="8">
    <source>
        <dbReference type="SAM" id="Coils"/>
    </source>
</evidence>
<evidence type="ECO:0000256" key="4">
    <source>
        <dbReference type="ARBA" id="ARBA00023015"/>
    </source>
</evidence>
<evidence type="ECO:0000256" key="6">
    <source>
        <dbReference type="ARBA" id="ARBA00023163"/>
    </source>
</evidence>
<dbReference type="InterPro" id="IPR036864">
    <property type="entry name" value="Zn2-C6_fun-type_DNA-bd_sf"/>
</dbReference>
<keyword evidence="8" id="KW-0175">Coiled coil</keyword>
<dbReference type="Proteomes" id="UP001583186">
    <property type="component" value="Unassembled WGS sequence"/>
</dbReference>
<keyword evidence="3" id="KW-0862">Zinc</keyword>
<feature type="compositionally biased region" description="Low complexity" evidence="9">
    <location>
        <begin position="117"/>
        <end position="134"/>
    </location>
</feature>
<keyword evidence="12" id="KW-1185">Reference proteome</keyword>
<dbReference type="Gene3D" id="4.10.240.10">
    <property type="entry name" value="Zn(2)-C6 fungal-type DNA-binding domain"/>
    <property type="match status" value="1"/>
</dbReference>
<evidence type="ECO:0000313" key="12">
    <source>
        <dbReference type="Proteomes" id="UP001583186"/>
    </source>
</evidence>
<evidence type="ECO:0000313" key="11">
    <source>
        <dbReference type="EMBL" id="KAL1887131.1"/>
    </source>
</evidence>
<dbReference type="CDD" id="cd14686">
    <property type="entry name" value="bZIP"/>
    <property type="match status" value="1"/>
</dbReference>
<dbReference type="PANTHER" id="PTHR31313">
    <property type="entry name" value="TY1 ENHANCER ACTIVATOR"/>
    <property type="match status" value="1"/>
</dbReference>
<organism evidence="11 12">
    <name type="scientific">Sporothrix stenoceras</name>
    <dbReference type="NCBI Taxonomy" id="5173"/>
    <lineage>
        <taxon>Eukaryota</taxon>
        <taxon>Fungi</taxon>
        <taxon>Dikarya</taxon>
        <taxon>Ascomycota</taxon>
        <taxon>Pezizomycotina</taxon>
        <taxon>Sordariomycetes</taxon>
        <taxon>Sordariomycetidae</taxon>
        <taxon>Ophiostomatales</taxon>
        <taxon>Ophiostomataceae</taxon>
        <taxon>Sporothrix</taxon>
    </lineage>
</organism>